<gene>
    <name evidence="1" type="ORF">BN2614_LOCUS2</name>
</gene>
<keyword evidence="2" id="KW-1185">Reference proteome</keyword>
<dbReference type="AlphaFoldDB" id="A0A9X9LYY0"/>
<evidence type="ECO:0000313" key="1">
    <source>
        <dbReference type="EMBL" id="VCX04160.1"/>
    </source>
</evidence>
<name>A0A9X9LYY0_GULGU</name>
<proteinExistence type="predicted"/>
<organism evidence="1 2">
    <name type="scientific">Gulo gulo</name>
    <name type="common">Wolverine</name>
    <name type="synonym">Gluton</name>
    <dbReference type="NCBI Taxonomy" id="48420"/>
    <lineage>
        <taxon>Eukaryota</taxon>
        <taxon>Metazoa</taxon>
        <taxon>Chordata</taxon>
        <taxon>Craniata</taxon>
        <taxon>Vertebrata</taxon>
        <taxon>Euteleostomi</taxon>
        <taxon>Mammalia</taxon>
        <taxon>Eutheria</taxon>
        <taxon>Laurasiatheria</taxon>
        <taxon>Carnivora</taxon>
        <taxon>Caniformia</taxon>
        <taxon>Musteloidea</taxon>
        <taxon>Mustelidae</taxon>
        <taxon>Guloninae</taxon>
        <taxon>Gulo</taxon>
    </lineage>
</organism>
<dbReference type="Proteomes" id="UP000269945">
    <property type="component" value="Unassembled WGS sequence"/>
</dbReference>
<evidence type="ECO:0000313" key="2">
    <source>
        <dbReference type="Proteomes" id="UP000269945"/>
    </source>
</evidence>
<dbReference type="EMBL" id="CYRY02029467">
    <property type="protein sequence ID" value="VCX04160.1"/>
    <property type="molecule type" value="Genomic_DNA"/>
</dbReference>
<accession>A0A9X9LYY0</accession>
<reference evidence="1 2" key="1">
    <citation type="submission" date="2018-10" db="EMBL/GenBank/DDBJ databases">
        <authorList>
            <person name="Ekblom R."/>
            <person name="Jareborg N."/>
        </authorList>
    </citation>
    <scope>NUCLEOTIDE SEQUENCE [LARGE SCALE GENOMIC DNA]</scope>
    <source>
        <tissue evidence="1">Muscle</tissue>
    </source>
</reference>
<sequence length="44" mass="5091">MINANCWLKCVTSCGTCNCLLKWLYHFICSLTSSVGQNFQFQRQ</sequence>
<protein>
    <submittedName>
        <fullName evidence="1">Uncharacterized protein</fullName>
    </submittedName>
</protein>
<comment type="caution">
    <text evidence="1">The sequence shown here is derived from an EMBL/GenBank/DDBJ whole genome shotgun (WGS) entry which is preliminary data.</text>
</comment>